<accession>A0AAI8VT87</accession>
<comment type="caution">
    <text evidence="1">The sequence shown here is derived from an EMBL/GenBank/DDBJ whole genome shotgun (WGS) entry which is preliminary data.</text>
</comment>
<proteinExistence type="predicted"/>
<evidence type="ECO:0000313" key="2">
    <source>
        <dbReference type="Proteomes" id="UP001295740"/>
    </source>
</evidence>
<dbReference type="Proteomes" id="UP001295740">
    <property type="component" value="Unassembled WGS sequence"/>
</dbReference>
<protein>
    <submittedName>
        <fullName evidence="1">Uu.00g062540.m01.CDS01</fullName>
    </submittedName>
</protein>
<name>A0AAI8VT87_9PEZI</name>
<evidence type="ECO:0000313" key="1">
    <source>
        <dbReference type="EMBL" id="CAJ2510629.1"/>
    </source>
</evidence>
<reference evidence="1" key="1">
    <citation type="submission" date="2023-10" db="EMBL/GenBank/DDBJ databases">
        <authorList>
            <person name="Hackl T."/>
        </authorList>
    </citation>
    <scope>NUCLEOTIDE SEQUENCE</scope>
</reference>
<sequence length="114" mass="13251">MSSEASPKSDFNPIKQLIEDRCDELRRDSTAIRDDMKGLARALHEHEPDVETMRTYADEAHESVQAIREESSLVMSRFDSLDRFISNLQDQQDDFRHHVLDIAKESRNRSHAHS</sequence>
<organism evidence="1 2">
    <name type="scientific">Anthostomella pinea</name>
    <dbReference type="NCBI Taxonomy" id="933095"/>
    <lineage>
        <taxon>Eukaryota</taxon>
        <taxon>Fungi</taxon>
        <taxon>Dikarya</taxon>
        <taxon>Ascomycota</taxon>
        <taxon>Pezizomycotina</taxon>
        <taxon>Sordariomycetes</taxon>
        <taxon>Xylariomycetidae</taxon>
        <taxon>Xylariales</taxon>
        <taxon>Xylariaceae</taxon>
        <taxon>Anthostomella</taxon>
    </lineage>
</organism>
<dbReference type="EMBL" id="CAUWAG010000018">
    <property type="protein sequence ID" value="CAJ2510629.1"/>
    <property type="molecule type" value="Genomic_DNA"/>
</dbReference>
<gene>
    <name evidence="1" type="ORF">KHLLAP_LOCUS11097</name>
</gene>
<keyword evidence="2" id="KW-1185">Reference proteome</keyword>
<dbReference type="AlphaFoldDB" id="A0AAI8VT87"/>